<evidence type="ECO:0000313" key="5">
    <source>
        <dbReference type="Proteomes" id="UP001597641"/>
    </source>
</evidence>
<accession>A0ABW6BS21</accession>
<feature type="signal peptide" evidence="2">
    <location>
        <begin position="1"/>
        <end position="21"/>
    </location>
</feature>
<feature type="region of interest" description="Disordered" evidence="1">
    <location>
        <begin position="126"/>
        <end position="153"/>
    </location>
</feature>
<evidence type="ECO:0000313" key="4">
    <source>
        <dbReference type="EMBL" id="MFD2999762.1"/>
    </source>
</evidence>
<evidence type="ECO:0000256" key="1">
    <source>
        <dbReference type="SAM" id="MobiDB-lite"/>
    </source>
</evidence>
<evidence type="ECO:0000256" key="2">
    <source>
        <dbReference type="SAM" id="SignalP"/>
    </source>
</evidence>
<proteinExistence type="predicted"/>
<protein>
    <submittedName>
        <fullName evidence="4">DUF4476 domain-containing protein</fullName>
    </submittedName>
</protein>
<sequence length="253" mass="29749">MKRILLPLLLVLLVMPVIAQASVLTFSAERGEVFYIKLNGKTINHTPTNFVRINHLQPGKHYVEVRVRSRHGVYQAGQRVLVPNGVEANYGVRTRGRKAYLRLIREIRVVPPPVVVTPVPPLPRYDDRYEERYDGYDRDDRREPQQPRYDDYNNNCRSLLTAQELDRVIQAMSSRDYESTKLSIAREAVRSGSVLAEDLKRLLQQFEYESSQVEFAKFAYDYLCDREHFYYIYDVFRFDSSVQELERYSSGRR</sequence>
<reference evidence="5" key="1">
    <citation type="journal article" date="2019" name="Int. J. Syst. Evol. Microbiol.">
        <title>The Global Catalogue of Microorganisms (GCM) 10K type strain sequencing project: providing services to taxonomists for standard genome sequencing and annotation.</title>
        <authorList>
            <consortium name="The Broad Institute Genomics Platform"/>
            <consortium name="The Broad Institute Genome Sequencing Center for Infectious Disease"/>
            <person name="Wu L."/>
            <person name="Ma J."/>
        </authorList>
    </citation>
    <scope>NUCLEOTIDE SEQUENCE [LARGE SCALE GENOMIC DNA]</scope>
    <source>
        <strain evidence="5">KCTC 23984</strain>
    </source>
</reference>
<feature type="chain" id="PRO_5045733789" evidence="2">
    <location>
        <begin position="22"/>
        <end position="253"/>
    </location>
</feature>
<evidence type="ECO:0000259" key="3">
    <source>
        <dbReference type="Pfam" id="PF14771"/>
    </source>
</evidence>
<keyword evidence="2" id="KW-0732">Signal</keyword>
<organism evidence="4 5">
    <name type="scientific">Pontibacter toksunensis</name>
    <dbReference type="NCBI Taxonomy" id="1332631"/>
    <lineage>
        <taxon>Bacteria</taxon>
        <taxon>Pseudomonadati</taxon>
        <taxon>Bacteroidota</taxon>
        <taxon>Cytophagia</taxon>
        <taxon>Cytophagales</taxon>
        <taxon>Hymenobacteraceae</taxon>
        <taxon>Pontibacter</taxon>
    </lineage>
</organism>
<name>A0ABW6BS21_9BACT</name>
<feature type="domain" description="DUF4476" evidence="3">
    <location>
        <begin position="160"/>
        <end position="248"/>
    </location>
</feature>
<keyword evidence="5" id="KW-1185">Reference proteome</keyword>
<comment type="caution">
    <text evidence="4">The sequence shown here is derived from an EMBL/GenBank/DDBJ whole genome shotgun (WGS) entry which is preliminary data.</text>
</comment>
<dbReference type="Proteomes" id="UP001597641">
    <property type="component" value="Unassembled WGS sequence"/>
</dbReference>
<dbReference type="Pfam" id="PF14771">
    <property type="entry name" value="DUF4476"/>
    <property type="match status" value="1"/>
</dbReference>
<dbReference type="RefSeq" id="WP_377481988.1">
    <property type="nucleotide sequence ID" value="NZ_JBHUOX010000003.1"/>
</dbReference>
<dbReference type="InterPro" id="IPR028011">
    <property type="entry name" value="DUF4476"/>
</dbReference>
<feature type="compositionally biased region" description="Basic and acidic residues" evidence="1">
    <location>
        <begin position="126"/>
        <end position="151"/>
    </location>
</feature>
<gene>
    <name evidence="4" type="ORF">ACFS7Z_05285</name>
</gene>
<dbReference type="EMBL" id="JBHUOX010000003">
    <property type="protein sequence ID" value="MFD2999762.1"/>
    <property type="molecule type" value="Genomic_DNA"/>
</dbReference>